<evidence type="ECO:0000256" key="1">
    <source>
        <dbReference type="ARBA" id="ARBA00005854"/>
    </source>
</evidence>
<dbReference type="GO" id="GO:0016616">
    <property type="term" value="F:oxidoreductase activity, acting on the CH-OH group of donors, NAD or NADP as acceptor"/>
    <property type="evidence" value="ECO:0007669"/>
    <property type="project" value="InterPro"/>
</dbReference>
<name>A0AAN6IHZ4_9EURO</name>
<feature type="domain" description="D-isomer specific 2-hydroxyacid dehydrogenase NAD-binding" evidence="6">
    <location>
        <begin position="103"/>
        <end position="287"/>
    </location>
</feature>
<evidence type="ECO:0000313" key="8">
    <source>
        <dbReference type="Proteomes" id="UP001203852"/>
    </source>
</evidence>
<dbReference type="InterPro" id="IPR036291">
    <property type="entry name" value="NAD(P)-bd_dom_sf"/>
</dbReference>
<proteinExistence type="inferred from homology"/>
<dbReference type="InterPro" id="IPR006139">
    <property type="entry name" value="D-isomer_2_OHA_DH_cat_dom"/>
</dbReference>
<protein>
    <recommendedName>
        <fullName evidence="9">Phosphoglycerate dehydrogenase</fullName>
    </recommendedName>
</protein>
<gene>
    <name evidence="7" type="ORF">EDD36DRAFT_427193</name>
</gene>
<evidence type="ECO:0000313" key="7">
    <source>
        <dbReference type="EMBL" id="KAI1618772.1"/>
    </source>
</evidence>
<organism evidence="7 8">
    <name type="scientific">Exophiala viscosa</name>
    <dbReference type="NCBI Taxonomy" id="2486360"/>
    <lineage>
        <taxon>Eukaryota</taxon>
        <taxon>Fungi</taxon>
        <taxon>Dikarya</taxon>
        <taxon>Ascomycota</taxon>
        <taxon>Pezizomycotina</taxon>
        <taxon>Eurotiomycetes</taxon>
        <taxon>Chaetothyriomycetidae</taxon>
        <taxon>Chaetothyriales</taxon>
        <taxon>Herpotrichiellaceae</taxon>
        <taxon>Exophiala</taxon>
    </lineage>
</organism>
<accession>A0AAN6IHZ4</accession>
<dbReference type="InterPro" id="IPR006140">
    <property type="entry name" value="D-isomer_DH_NAD-bd"/>
</dbReference>
<dbReference type="PANTHER" id="PTHR43761">
    <property type="entry name" value="D-ISOMER SPECIFIC 2-HYDROXYACID DEHYDROGENASE FAMILY PROTEIN (AFU_ORTHOLOGUE AFUA_1G13630)"/>
    <property type="match status" value="1"/>
</dbReference>
<dbReference type="EMBL" id="MU404350">
    <property type="protein sequence ID" value="KAI1618772.1"/>
    <property type="molecule type" value="Genomic_DNA"/>
</dbReference>
<dbReference type="Pfam" id="PF02826">
    <property type="entry name" value="2-Hacid_dh_C"/>
    <property type="match status" value="1"/>
</dbReference>
<keyword evidence="2 4" id="KW-0560">Oxidoreductase</keyword>
<keyword evidence="3" id="KW-0520">NAD</keyword>
<dbReference type="AlphaFoldDB" id="A0AAN6IHZ4"/>
<comment type="similarity">
    <text evidence="1 4">Belongs to the D-isomer specific 2-hydroxyacid dehydrogenase family.</text>
</comment>
<keyword evidence="8" id="KW-1185">Reference proteome</keyword>
<evidence type="ECO:0000256" key="4">
    <source>
        <dbReference type="RuleBase" id="RU003719"/>
    </source>
</evidence>
<dbReference type="InterPro" id="IPR050418">
    <property type="entry name" value="D-iso_2-hydroxyacid_DH_PdxB"/>
</dbReference>
<dbReference type="Pfam" id="PF00389">
    <property type="entry name" value="2-Hacid_dh"/>
    <property type="match status" value="1"/>
</dbReference>
<dbReference type="GO" id="GO:0051287">
    <property type="term" value="F:NAD binding"/>
    <property type="evidence" value="ECO:0007669"/>
    <property type="project" value="InterPro"/>
</dbReference>
<evidence type="ECO:0000256" key="3">
    <source>
        <dbReference type="ARBA" id="ARBA00023027"/>
    </source>
</evidence>
<evidence type="ECO:0000259" key="5">
    <source>
        <dbReference type="Pfam" id="PF00389"/>
    </source>
</evidence>
<comment type="caution">
    <text evidence="7">The sequence shown here is derived from an EMBL/GenBank/DDBJ whole genome shotgun (WGS) entry which is preliminary data.</text>
</comment>
<dbReference type="Gene3D" id="3.40.50.720">
    <property type="entry name" value="NAD(P)-binding Rossmann-like Domain"/>
    <property type="match status" value="2"/>
</dbReference>
<sequence>MSGLVALDTFDEEGTKYMREVFPDVIEPGSHLHASWPQHAVGLFVAKSKVTADIIRSTKKLKFIVRHGAGYDNIDVGACKQKGIVLCNLPGISAMSVAELTLALTGACAKNLVEVSRQIRAGEKLNKRYKSLYSASLLTGKTFGIVGGGHIGQLTAKKFVGAFDGKIFLYDPYIPGLGSIWDSIPHVRVHSVEEMAPLVDVMSLHVPLLPSTRDMITFSLLQKMKSTAILINVARGGVVKEEDLWRALKLGVIASAGVDAWVNEPPTREVYGSILDLENLVMSPHIGGSPAEVQTATCISMVDHMKELLDGKAPRDRVA</sequence>
<dbReference type="SUPFAM" id="SSF51735">
    <property type="entry name" value="NAD(P)-binding Rossmann-fold domains"/>
    <property type="match status" value="1"/>
</dbReference>
<evidence type="ECO:0000256" key="2">
    <source>
        <dbReference type="ARBA" id="ARBA00023002"/>
    </source>
</evidence>
<reference evidence="7" key="1">
    <citation type="journal article" date="2022" name="bioRxiv">
        <title>Deciphering the potential niche of two novel black yeast fungi from a biological soil crust based on their genomes, phenotypes, and melanin regulation.</title>
        <authorList>
            <consortium name="DOE Joint Genome Institute"/>
            <person name="Carr E.C."/>
            <person name="Barton Q."/>
            <person name="Grambo S."/>
            <person name="Sullivan M."/>
            <person name="Renfro C.M."/>
            <person name="Kuo A."/>
            <person name="Pangilinan J."/>
            <person name="Lipzen A."/>
            <person name="Keymanesh K."/>
            <person name="Savage E."/>
            <person name="Barry K."/>
            <person name="Grigoriev I.V."/>
            <person name="Riekhof W.R."/>
            <person name="Harris S.S."/>
        </authorList>
    </citation>
    <scope>NUCLEOTIDE SEQUENCE</scope>
    <source>
        <strain evidence="7">JF 03-4F</strain>
    </source>
</reference>
<feature type="domain" description="D-isomer specific 2-hydroxyacid dehydrogenase catalytic" evidence="5">
    <location>
        <begin position="40"/>
        <end position="318"/>
    </location>
</feature>
<dbReference type="PANTHER" id="PTHR43761:SF1">
    <property type="entry name" value="D-ISOMER SPECIFIC 2-HYDROXYACID DEHYDROGENASE CATALYTIC DOMAIN-CONTAINING PROTEIN-RELATED"/>
    <property type="match status" value="1"/>
</dbReference>
<evidence type="ECO:0000259" key="6">
    <source>
        <dbReference type="Pfam" id="PF02826"/>
    </source>
</evidence>
<dbReference type="Proteomes" id="UP001203852">
    <property type="component" value="Unassembled WGS sequence"/>
</dbReference>
<evidence type="ECO:0008006" key="9">
    <source>
        <dbReference type="Google" id="ProtNLM"/>
    </source>
</evidence>
<dbReference type="SUPFAM" id="SSF52283">
    <property type="entry name" value="Formate/glycerate dehydrogenase catalytic domain-like"/>
    <property type="match status" value="1"/>
</dbReference>